<keyword evidence="2" id="KW-1185">Reference proteome</keyword>
<comment type="caution">
    <text evidence="1">The sequence shown here is derived from an EMBL/GenBank/DDBJ whole genome shotgun (WGS) entry which is preliminary data.</text>
</comment>
<name>A0A9X2D2I4_9GAMM</name>
<accession>A0A9X2D2I4</accession>
<protein>
    <submittedName>
        <fullName evidence="1">Uncharacterized protein</fullName>
    </submittedName>
</protein>
<proteinExistence type="predicted"/>
<evidence type="ECO:0000313" key="2">
    <source>
        <dbReference type="Proteomes" id="UP001139721"/>
    </source>
</evidence>
<dbReference type="EMBL" id="JAJKBJ010000019">
    <property type="protein sequence ID" value="MCL9685124.1"/>
    <property type="molecule type" value="Genomic_DNA"/>
</dbReference>
<sequence>MPKMFKSKDADSISYFKMYSTFKNQTIKDCVAFILMPSSQQRHRVSLQSLQFDFNECGKILMISFIYTGHELDIQKKVDETMNGIAVLRRRYGLGEASGVFRENNTLKLGLIDSDPLSYMADNIDFIKNTYHIKADFAQDIKSQLTNQVYLAQEFIRLRGKVPEKTPGKAAEQETVCLIM</sequence>
<organism evidence="1 2">
    <name type="scientific">Legionella maioricensis</name>
    <dbReference type="NCBI Taxonomy" id="2896528"/>
    <lineage>
        <taxon>Bacteria</taxon>
        <taxon>Pseudomonadati</taxon>
        <taxon>Pseudomonadota</taxon>
        <taxon>Gammaproteobacteria</taxon>
        <taxon>Legionellales</taxon>
        <taxon>Legionellaceae</taxon>
        <taxon>Legionella</taxon>
    </lineage>
</organism>
<dbReference type="Proteomes" id="UP001139721">
    <property type="component" value="Unassembled WGS sequence"/>
</dbReference>
<gene>
    <name evidence="1" type="ORF">LOX96_13540</name>
</gene>
<dbReference type="RefSeq" id="WP_250422991.1">
    <property type="nucleotide sequence ID" value="NZ_JAJKBJ010000019.1"/>
</dbReference>
<reference evidence="1" key="1">
    <citation type="submission" date="2021-11" db="EMBL/GenBank/DDBJ databases">
        <title>Legionella maioricencis sp. nov., a new species isolated from hot water samples in Mallorca.</title>
        <authorList>
            <person name="Crespi S."/>
            <person name="Drasar V."/>
            <person name="Salva-Serra F."/>
            <person name="Jaen-Luchoro D."/>
            <person name="Pineiro-Iglesias B."/>
            <person name="Aliaga F."/>
            <person name="Fernandez-Juarez V."/>
            <person name="Coll G."/>
            <person name="Moore E.R.B."/>
            <person name="Bennasar-Figueras A."/>
        </authorList>
    </citation>
    <scope>NUCLEOTIDE SEQUENCE</scope>
    <source>
        <strain evidence="1">HCPI-6</strain>
    </source>
</reference>
<dbReference type="AlphaFoldDB" id="A0A9X2D2I4"/>
<evidence type="ECO:0000313" key="1">
    <source>
        <dbReference type="EMBL" id="MCL9685124.1"/>
    </source>
</evidence>